<comment type="caution">
    <text evidence="14">The sequence shown here is derived from an EMBL/GenBank/DDBJ whole genome shotgun (WGS) entry which is preliminary data.</text>
</comment>
<dbReference type="Gene3D" id="1.10.287.130">
    <property type="match status" value="1"/>
</dbReference>
<evidence type="ECO:0000256" key="9">
    <source>
        <dbReference type="ARBA" id="ARBA00064003"/>
    </source>
</evidence>
<gene>
    <name evidence="14" type="ORF">DI536_23160</name>
</gene>
<dbReference type="Gene3D" id="3.30.565.10">
    <property type="entry name" value="Histidine kinase-like ATPase, C-terminal domain"/>
    <property type="match status" value="1"/>
</dbReference>
<dbReference type="InterPro" id="IPR005467">
    <property type="entry name" value="His_kinase_dom"/>
</dbReference>
<evidence type="ECO:0000256" key="11">
    <source>
        <dbReference type="PROSITE-ProRule" id="PRU00169"/>
    </source>
</evidence>
<dbReference type="CDD" id="cd00082">
    <property type="entry name" value="HisKA"/>
    <property type="match status" value="1"/>
</dbReference>
<sequence>MAGDSGAFGPLIDALPAVAFECDTSGNALALSARWTELTGQCLADALGRGWLGHFDGDGLVVSMASFAQALQRREPVSFVVRVRDASAQWRWLRTSVRANRKPDGSTTIAGLGTPMESSEVDEGDRVRVLELEKIAARAEALLSASPDLLLHLGPDGRFLGFRAPDMAQLYRSPDEFLGKHISEVLPPAIAEQTLSAMRAARTSNIHQHFDYALELGGEKRSFEARVVPMKSGDALAVIRDVTDSRVAEAELVSAREEALERSRLKTQFLANVSHEIRTPLNGILGVTQLLKQHPLPGEFSEYVDVLQAAGESLLAIVNDVLDLSKIEANRLELESRVFDFEQILTETIRSFYAVVQRKGIELTLEVAPEARGPVRGDASRIRQIINNLVGNAVKFTDRGSVRVKVTRQGDQIYMRVVDTGPGIAPEHQGRIFEAFEQENSSIQRRFGGTGLGLAITRRVARLMGGEVNVQSEVGRGSTFLLDVPLPTVVIAHVTNVPARPKTTTTALRVLLAEDDPVNASMTSALLRRLGHKVTVVGDGQAAVSAAAQPDIDLVLMDVHMPVLDGLEATRAIRDAEKGTRRHVPIVALTANAMKGDDLRCLSAGMDAYLPKPVTVTALKDLLIWFGSAGS</sequence>
<dbReference type="PRINTS" id="PR00344">
    <property type="entry name" value="BCTRLSENSOR"/>
</dbReference>
<feature type="modified residue" description="4-aspartylphosphate" evidence="11">
    <location>
        <position position="558"/>
    </location>
</feature>
<dbReference type="CDD" id="cd17546">
    <property type="entry name" value="REC_hyHK_CKI1_RcsC-like"/>
    <property type="match status" value="1"/>
</dbReference>
<dbReference type="SUPFAM" id="SSF52172">
    <property type="entry name" value="CheY-like"/>
    <property type="match status" value="1"/>
</dbReference>
<dbReference type="FunFam" id="3.30.565.10:FF:000010">
    <property type="entry name" value="Sensor histidine kinase RcsC"/>
    <property type="match status" value="1"/>
</dbReference>
<dbReference type="SUPFAM" id="SSF47384">
    <property type="entry name" value="Homodimeric domain of signal transducing histidine kinase"/>
    <property type="match status" value="1"/>
</dbReference>
<dbReference type="SUPFAM" id="SSF55785">
    <property type="entry name" value="PYP-like sensor domain (PAS domain)"/>
    <property type="match status" value="2"/>
</dbReference>
<dbReference type="SUPFAM" id="SSF55874">
    <property type="entry name" value="ATPase domain of HSP90 chaperone/DNA topoisomerase II/histidine kinase"/>
    <property type="match status" value="1"/>
</dbReference>
<evidence type="ECO:0000256" key="2">
    <source>
        <dbReference type="ARBA" id="ARBA00012438"/>
    </source>
</evidence>
<feature type="domain" description="Histidine kinase" evidence="12">
    <location>
        <begin position="272"/>
        <end position="488"/>
    </location>
</feature>
<dbReference type="InterPro" id="IPR036890">
    <property type="entry name" value="HATPase_C_sf"/>
</dbReference>
<dbReference type="EC" id="2.7.13.3" evidence="2"/>
<dbReference type="Pfam" id="PF00512">
    <property type="entry name" value="HisKA"/>
    <property type="match status" value="1"/>
</dbReference>
<evidence type="ECO:0000256" key="7">
    <source>
        <dbReference type="ARBA" id="ARBA00022840"/>
    </source>
</evidence>
<comment type="subunit">
    <text evidence="9">At low DSF concentrations, interacts with RpfF.</text>
</comment>
<evidence type="ECO:0000256" key="5">
    <source>
        <dbReference type="ARBA" id="ARBA00022741"/>
    </source>
</evidence>
<dbReference type="Pfam" id="PF02518">
    <property type="entry name" value="HATPase_c"/>
    <property type="match status" value="1"/>
</dbReference>
<protein>
    <recommendedName>
        <fullName evidence="10">Sensory/regulatory protein RpfC</fullName>
        <ecNumber evidence="2">2.7.13.3</ecNumber>
    </recommendedName>
</protein>
<dbReference type="GO" id="GO:0005524">
    <property type="term" value="F:ATP binding"/>
    <property type="evidence" value="ECO:0007669"/>
    <property type="project" value="UniProtKB-KW"/>
</dbReference>
<evidence type="ECO:0000313" key="15">
    <source>
        <dbReference type="Proteomes" id="UP000249061"/>
    </source>
</evidence>
<dbReference type="Gene3D" id="3.30.450.20">
    <property type="entry name" value="PAS domain"/>
    <property type="match status" value="2"/>
</dbReference>
<dbReference type="SMART" id="SM00387">
    <property type="entry name" value="HATPase_c"/>
    <property type="match status" value="1"/>
</dbReference>
<evidence type="ECO:0000256" key="8">
    <source>
        <dbReference type="ARBA" id="ARBA00023012"/>
    </source>
</evidence>
<proteinExistence type="predicted"/>
<dbReference type="InterPro" id="IPR035965">
    <property type="entry name" value="PAS-like_dom_sf"/>
</dbReference>
<accession>A0A2W5TCL7</accession>
<dbReference type="AlphaFoldDB" id="A0A2W5TCL7"/>
<keyword evidence="5" id="KW-0547">Nucleotide-binding</keyword>
<dbReference type="InterPro" id="IPR003594">
    <property type="entry name" value="HATPase_dom"/>
</dbReference>
<dbReference type="PANTHER" id="PTHR45339:SF1">
    <property type="entry name" value="HYBRID SIGNAL TRANSDUCTION HISTIDINE KINASE J"/>
    <property type="match status" value="1"/>
</dbReference>
<dbReference type="InterPro" id="IPR011006">
    <property type="entry name" value="CheY-like_superfamily"/>
</dbReference>
<evidence type="ECO:0000259" key="12">
    <source>
        <dbReference type="PROSITE" id="PS50109"/>
    </source>
</evidence>
<dbReference type="InterPro" id="IPR003661">
    <property type="entry name" value="HisK_dim/P_dom"/>
</dbReference>
<dbReference type="CDD" id="cd00130">
    <property type="entry name" value="PAS"/>
    <property type="match status" value="2"/>
</dbReference>
<dbReference type="SMART" id="SM00388">
    <property type="entry name" value="HisKA"/>
    <property type="match status" value="1"/>
</dbReference>
<dbReference type="GO" id="GO:0000155">
    <property type="term" value="F:phosphorelay sensor kinase activity"/>
    <property type="evidence" value="ECO:0007669"/>
    <property type="project" value="InterPro"/>
</dbReference>
<dbReference type="InterPro" id="IPR001789">
    <property type="entry name" value="Sig_transdc_resp-reg_receiver"/>
</dbReference>
<dbReference type="Proteomes" id="UP000249061">
    <property type="component" value="Unassembled WGS sequence"/>
</dbReference>
<evidence type="ECO:0000256" key="10">
    <source>
        <dbReference type="ARBA" id="ARBA00068150"/>
    </source>
</evidence>
<evidence type="ECO:0000256" key="3">
    <source>
        <dbReference type="ARBA" id="ARBA00022553"/>
    </source>
</evidence>
<keyword evidence="6 14" id="KW-0418">Kinase</keyword>
<dbReference type="InterPro" id="IPR036097">
    <property type="entry name" value="HisK_dim/P_sf"/>
</dbReference>
<dbReference type="InterPro" id="IPR013655">
    <property type="entry name" value="PAS_fold_3"/>
</dbReference>
<evidence type="ECO:0000259" key="13">
    <source>
        <dbReference type="PROSITE" id="PS50110"/>
    </source>
</evidence>
<keyword evidence="7" id="KW-0067">ATP-binding</keyword>
<name>A0A2W5TCL7_9BACT</name>
<reference evidence="14 15" key="1">
    <citation type="submission" date="2017-08" db="EMBL/GenBank/DDBJ databases">
        <title>Infants hospitalized years apart are colonized by the same room-sourced microbial strains.</title>
        <authorList>
            <person name="Brooks B."/>
            <person name="Olm M.R."/>
            <person name="Firek B.A."/>
            <person name="Baker R."/>
            <person name="Thomas B.C."/>
            <person name="Morowitz M.J."/>
            <person name="Banfield J.F."/>
        </authorList>
    </citation>
    <scope>NUCLEOTIDE SEQUENCE [LARGE SCALE GENOMIC DNA]</scope>
    <source>
        <strain evidence="14">S2_003_000_R2_14</strain>
    </source>
</reference>
<dbReference type="InterPro" id="IPR013656">
    <property type="entry name" value="PAS_4"/>
</dbReference>
<dbReference type="SMART" id="SM00091">
    <property type="entry name" value="PAS"/>
    <property type="match status" value="2"/>
</dbReference>
<organism evidence="14 15">
    <name type="scientific">Archangium gephyra</name>
    <dbReference type="NCBI Taxonomy" id="48"/>
    <lineage>
        <taxon>Bacteria</taxon>
        <taxon>Pseudomonadati</taxon>
        <taxon>Myxococcota</taxon>
        <taxon>Myxococcia</taxon>
        <taxon>Myxococcales</taxon>
        <taxon>Cystobacterineae</taxon>
        <taxon>Archangiaceae</taxon>
        <taxon>Archangium</taxon>
    </lineage>
</organism>
<dbReference type="InterPro" id="IPR004358">
    <property type="entry name" value="Sig_transdc_His_kin-like_C"/>
</dbReference>
<keyword evidence="4" id="KW-0808">Transferase</keyword>
<dbReference type="PROSITE" id="PS50110">
    <property type="entry name" value="RESPONSE_REGULATORY"/>
    <property type="match status" value="1"/>
</dbReference>
<comment type="catalytic activity">
    <reaction evidence="1">
        <text>ATP + protein L-histidine = ADP + protein N-phospho-L-histidine.</text>
        <dbReference type="EC" id="2.7.13.3"/>
    </reaction>
</comment>
<dbReference type="SMART" id="SM00448">
    <property type="entry name" value="REC"/>
    <property type="match status" value="1"/>
</dbReference>
<keyword evidence="3 11" id="KW-0597">Phosphoprotein</keyword>
<dbReference type="InterPro" id="IPR000014">
    <property type="entry name" value="PAS"/>
</dbReference>
<dbReference type="PANTHER" id="PTHR45339">
    <property type="entry name" value="HYBRID SIGNAL TRANSDUCTION HISTIDINE KINASE J"/>
    <property type="match status" value="1"/>
</dbReference>
<feature type="domain" description="Response regulatory" evidence="13">
    <location>
        <begin position="509"/>
        <end position="627"/>
    </location>
</feature>
<evidence type="ECO:0000256" key="4">
    <source>
        <dbReference type="ARBA" id="ARBA00022679"/>
    </source>
</evidence>
<evidence type="ECO:0000313" key="14">
    <source>
        <dbReference type="EMBL" id="PZR09135.1"/>
    </source>
</evidence>
<dbReference type="FunFam" id="1.10.287.130:FF:000002">
    <property type="entry name" value="Two-component osmosensing histidine kinase"/>
    <property type="match status" value="1"/>
</dbReference>
<dbReference type="Pfam" id="PF00072">
    <property type="entry name" value="Response_reg"/>
    <property type="match status" value="1"/>
</dbReference>
<dbReference type="Gene3D" id="3.40.50.2300">
    <property type="match status" value="1"/>
</dbReference>
<dbReference type="EMBL" id="QFQP01000022">
    <property type="protein sequence ID" value="PZR09135.1"/>
    <property type="molecule type" value="Genomic_DNA"/>
</dbReference>
<evidence type="ECO:0000256" key="1">
    <source>
        <dbReference type="ARBA" id="ARBA00000085"/>
    </source>
</evidence>
<dbReference type="Pfam" id="PF08448">
    <property type="entry name" value="PAS_4"/>
    <property type="match status" value="1"/>
</dbReference>
<dbReference type="Pfam" id="PF08447">
    <property type="entry name" value="PAS_3"/>
    <property type="match status" value="1"/>
</dbReference>
<dbReference type="PROSITE" id="PS50109">
    <property type="entry name" value="HIS_KIN"/>
    <property type="match status" value="1"/>
</dbReference>
<keyword evidence="8" id="KW-0902">Two-component regulatory system</keyword>
<evidence type="ECO:0000256" key="6">
    <source>
        <dbReference type="ARBA" id="ARBA00022777"/>
    </source>
</evidence>
<dbReference type="CDD" id="cd16922">
    <property type="entry name" value="HATPase_EvgS-ArcB-TorS-like"/>
    <property type="match status" value="1"/>
</dbReference>